<dbReference type="PANTHER" id="PTHR31694">
    <property type="entry name" value="DESICCATION-LIKE PROTEIN"/>
    <property type="match status" value="1"/>
</dbReference>
<dbReference type="InterPro" id="IPR019546">
    <property type="entry name" value="TAT_signal_bac_arc"/>
</dbReference>
<accession>A0A193BWD7</accession>
<dbReference type="EMBL" id="CP016174">
    <property type="protein sequence ID" value="ANN16495.1"/>
    <property type="molecule type" value="Genomic_DNA"/>
</dbReference>
<name>A0A193BWD7_AMYOR</name>
<dbReference type="InterPro" id="IPR052965">
    <property type="entry name" value="Pigment-catalase-like"/>
</dbReference>
<evidence type="ECO:0000313" key="2">
    <source>
        <dbReference type="Proteomes" id="UP000093695"/>
    </source>
</evidence>
<dbReference type="PANTHER" id="PTHR31694:SF26">
    <property type="entry name" value="OS05G0151100 PROTEIN"/>
    <property type="match status" value="1"/>
</dbReference>
<gene>
    <name evidence="1" type="ORF">SD37_13090</name>
</gene>
<dbReference type="PROSITE" id="PS51318">
    <property type="entry name" value="TAT"/>
    <property type="match status" value="1"/>
</dbReference>
<dbReference type="Pfam" id="PF13668">
    <property type="entry name" value="Ferritin_2"/>
    <property type="match status" value="1"/>
</dbReference>
<dbReference type="SUPFAM" id="SSF47240">
    <property type="entry name" value="Ferritin-like"/>
    <property type="match status" value="1"/>
</dbReference>
<dbReference type="RefSeq" id="WP_044854273.1">
    <property type="nucleotide sequence ID" value="NZ_CP016174.1"/>
</dbReference>
<dbReference type="STRING" id="31958.SD37_13090"/>
<reference evidence="1 2" key="1">
    <citation type="journal article" date="2015" name="Genome Announc.">
        <title>Draft Genome Sequence of Norvancomycin-Producing Strain Amycolatopsis orientalis CPCC200066.</title>
        <authorList>
            <person name="Lei X."/>
            <person name="Yuan F."/>
            <person name="Shi Y."/>
            <person name="Li X."/>
            <person name="Wang L."/>
            <person name="Hong B."/>
        </authorList>
    </citation>
    <scope>NUCLEOTIDE SEQUENCE [LARGE SCALE GENOMIC DNA]</scope>
    <source>
        <strain evidence="1 2">B-37</strain>
    </source>
</reference>
<sequence>MFGKPFVRTLISRSAENRTDRRRFLKAAGAAGLGVVGATYLGVQATSTASATGDAAAEAAAAGAPSDAAVLNFALNLEYLEAEFYSFAVYGHGLPDDLTGGVGTQGGVRGGKKVMFHDKALHQFAKEIAGDEVAHVKFLRGALGEAAVSRPEIDLKDSFTAVARAAGLISEYQQFDPFAHEKNFLLAAFLFEDVGVSAYKGAAPLITNKTFLDAAAGILAAEAYHAATIRTSLFDRDLGDAAAKISNARDALDGPGDDDQGILLGNQANIVPADNNGICFGRGADRVLNIVYLNPGPVKEGGFFPKGVNGDIVASGGA</sequence>
<keyword evidence="2" id="KW-1185">Reference proteome</keyword>
<dbReference type="Proteomes" id="UP000093695">
    <property type="component" value="Chromosome"/>
</dbReference>
<organism evidence="1 2">
    <name type="scientific">Amycolatopsis orientalis</name>
    <name type="common">Nocardia orientalis</name>
    <dbReference type="NCBI Taxonomy" id="31958"/>
    <lineage>
        <taxon>Bacteria</taxon>
        <taxon>Bacillati</taxon>
        <taxon>Actinomycetota</taxon>
        <taxon>Actinomycetes</taxon>
        <taxon>Pseudonocardiales</taxon>
        <taxon>Pseudonocardiaceae</taxon>
        <taxon>Amycolatopsis</taxon>
    </lineage>
</organism>
<dbReference type="InterPro" id="IPR006311">
    <property type="entry name" value="TAT_signal"/>
</dbReference>
<dbReference type="eggNOG" id="COG1633">
    <property type="taxonomic scope" value="Bacteria"/>
</dbReference>
<proteinExistence type="predicted"/>
<evidence type="ECO:0000313" key="1">
    <source>
        <dbReference type="EMBL" id="ANN16495.1"/>
    </source>
</evidence>
<evidence type="ECO:0008006" key="3">
    <source>
        <dbReference type="Google" id="ProtNLM"/>
    </source>
</evidence>
<dbReference type="KEGG" id="aori:SD37_13090"/>
<dbReference type="AlphaFoldDB" id="A0A193BWD7"/>
<dbReference type="NCBIfam" id="TIGR01409">
    <property type="entry name" value="TAT_signal_seq"/>
    <property type="match status" value="1"/>
</dbReference>
<protein>
    <recommendedName>
        <fullName evidence="3">Ferritin-like domain-containing protein</fullName>
    </recommendedName>
</protein>
<dbReference type="InterPro" id="IPR009078">
    <property type="entry name" value="Ferritin-like_SF"/>
</dbReference>